<organism evidence="1 2">
    <name type="scientific">Dactylosporangium vinaceum</name>
    <dbReference type="NCBI Taxonomy" id="53362"/>
    <lineage>
        <taxon>Bacteria</taxon>
        <taxon>Bacillati</taxon>
        <taxon>Actinomycetota</taxon>
        <taxon>Actinomycetes</taxon>
        <taxon>Micromonosporales</taxon>
        <taxon>Micromonosporaceae</taxon>
        <taxon>Dactylosporangium</taxon>
    </lineage>
</organism>
<evidence type="ECO:0000313" key="1">
    <source>
        <dbReference type="EMBL" id="MFB9447984.1"/>
    </source>
</evidence>
<reference evidence="1 2" key="1">
    <citation type="submission" date="2024-09" db="EMBL/GenBank/DDBJ databases">
        <authorList>
            <person name="Sun Q."/>
            <person name="Mori K."/>
        </authorList>
    </citation>
    <scope>NUCLEOTIDE SEQUENCE [LARGE SCALE GENOMIC DNA]</scope>
    <source>
        <strain evidence="1 2">JCM 3307</strain>
    </source>
</reference>
<proteinExistence type="predicted"/>
<comment type="caution">
    <text evidence="1">The sequence shown here is derived from an EMBL/GenBank/DDBJ whole genome shotgun (WGS) entry which is preliminary data.</text>
</comment>
<dbReference type="Proteomes" id="UP001589608">
    <property type="component" value="Unassembled WGS sequence"/>
</dbReference>
<dbReference type="RefSeq" id="WP_223094230.1">
    <property type="nucleotide sequence ID" value="NZ_CP061913.1"/>
</dbReference>
<evidence type="ECO:0000313" key="2">
    <source>
        <dbReference type="Proteomes" id="UP001589608"/>
    </source>
</evidence>
<accession>A0ABV5MGN2</accession>
<protein>
    <submittedName>
        <fullName evidence="1">Uncharacterized protein</fullName>
    </submittedName>
</protein>
<gene>
    <name evidence="1" type="ORF">ACFFTR_33235</name>
</gene>
<sequence length="159" mass="17641">MMFIDFAIDPLDRVLSPLWRSGRQVDLASVSEMDLRYEYFWSRVRLVADETDLTAGWGKVPLLDFAATLATMADSLTRSGVGVMDLTESAATLTFVRRGDLVDVHDAQRRSVATCGTAELLAAVKAFVDKVMTTLSEDHPEIALNKFFRDLGTVFISEC</sequence>
<dbReference type="EMBL" id="JBHMCA010000055">
    <property type="protein sequence ID" value="MFB9447984.1"/>
    <property type="molecule type" value="Genomic_DNA"/>
</dbReference>
<keyword evidence="2" id="KW-1185">Reference proteome</keyword>
<name>A0ABV5MGN2_9ACTN</name>